<feature type="transmembrane region" description="Helical" evidence="6">
    <location>
        <begin position="103"/>
        <end position="122"/>
    </location>
</feature>
<feature type="transmembrane region" description="Helical" evidence="6">
    <location>
        <begin position="7"/>
        <end position="25"/>
    </location>
</feature>
<organism evidence="8 9">
    <name type="scientific">Streptococcus gallinaceus</name>
    <dbReference type="NCBI Taxonomy" id="165758"/>
    <lineage>
        <taxon>Bacteria</taxon>
        <taxon>Bacillati</taxon>
        <taxon>Bacillota</taxon>
        <taxon>Bacilli</taxon>
        <taxon>Lactobacillales</taxon>
        <taxon>Streptococcaceae</taxon>
        <taxon>Streptococcus</taxon>
    </lineage>
</organism>
<dbReference type="Pfam" id="PF02588">
    <property type="entry name" value="YitT_membrane"/>
    <property type="match status" value="1"/>
</dbReference>
<dbReference type="RefSeq" id="WP_354281601.1">
    <property type="nucleotide sequence ID" value="NZ_JBEPMK010000006.1"/>
</dbReference>
<keyword evidence="2" id="KW-1003">Cell membrane</keyword>
<dbReference type="CDD" id="cd16380">
    <property type="entry name" value="YitT_C"/>
    <property type="match status" value="1"/>
</dbReference>
<feature type="transmembrane region" description="Helical" evidence="6">
    <location>
        <begin position="169"/>
        <end position="187"/>
    </location>
</feature>
<evidence type="ECO:0000256" key="1">
    <source>
        <dbReference type="ARBA" id="ARBA00004651"/>
    </source>
</evidence>
<comment type="caution">
    <text evidence="8">The sequence shown here is derived from an EMBL/GenBank/DDBJ whole genome shotgun (WGS) entry which is preliminary data.</text>
</comment>
<sequence length="289" mass="31675">MKERLKDFALVTVGSFIAAIAYNTLFVENNIASGGVGGLAISLHSLLDWDTSNFVLYSNIPLLLICWFLLGKSTFIKTIYGAWIYAIFIKLTDGLPTLSHNTLLAAIFGGIILGFGIGLVFLGHSSTGGTGIVVQVLNKYTPIPFGLLVFLVDGFIVGLGFVAFDVDTVMYSILSLMTITYVINLMMAGTDSHRNVMVISQKYEDIKNYITTIIDRGVTELPVLGGYTGTEKHMLMITISRPELQTIEKEILSIDETAFIIIMPATQVRGRGFSLQKNHGSKEDILFPM</sequence>
<evidence type="ECO:0000259" key="7">
    <source>
        <dbReference type="Pfam" id="PF10035"/>
    </source>
</evidence>
<reference evidence="8 9" key="1">
    <citation type="submission" date="2024-06" db="EMBL/GenBank/DDBJ databases">
        <title>Genomic Encyclopedia of Type Strains, Phase IV (KMG-IV): sequencing the most valuable type-strain genomes for metagenomic binning, comparative biology and taxonomic classification.</title>
        <authorList>
            <person name="Goeker M."/>
        </authorList>
    </citation>
    <scope>NUCLEOTIDE SEQUENCE [LARGE SCALE GENOMIC DNA]</scope>
    <source>
        <strain evidence="8 9">DSM 15349</strain>
    </source>
</reference>
<dbReference type="PANTHER" id="PTHR33545:SF9">
    <property type="entry name" value="UPF0750 MEMBRANE PROTEIN YITE"/>
    <property type="match status" value="1"/>
</dbReference>
<feature type="domain" description="DUF2179" evidence="7">
    <location>
        <begin position="216"/>
        <end position="270"/>
    </location>
</feature>
<evidence type="ECO:0000313" key="9">
    <source>
        <dbReference type="Proteomes" id="UP001549055"/>
    </source>
</evidence>
<dbReference type="InterPro" id="IPR003740">
    <property type="entry name" value="YitT"/>
</dbReference>
<proteinExistence type="predicted"/>
<gene>
    <name evidence="8" type="ORF">ABID27_001753</name>
</gene>
<comment type="subcellular location">
    <subcellularLocation>
        <location evidence="1">Cell membrane</location>
        <topology evidence="1">Multi-pass membrane protein</topology>
    </subcellularLocation>
</comment>
<dbReference type="InterPro" id="IPR051461">
    <property type="entry name" value="UPF0750_membrane"/>
</dbReference>
<evidence type="ECO:0000256" key="3">
    <source>
        <dbReference type="ARBA" id="ARBA00022692"/>
    </source>
</evidence>
<accession>A0ABV2JP21</accession>
<evidence type="ECO:0000313" key="8">
    <source>
        <dbReference type="EMBL" id="MET3645110.1"/>
    </source>
</evidence>
<feature type="transmembrane region" description="Helical" evidence="6">
    <location>
        <begin position="143"/>
        <end position="163"/>
    </location>
</feature>
<dbReference type="InterPro" id="IPR019264">
    <property type="entry name" value="DUF2179"/>
</dbReference>
<evidence type="ECO:0000256" key="2">
    <source>
        <dbReference type="ARBA" id="ARBA00022475"/>
    </source>
</evidence>
<dbReference type="InterPro" id="IPR015867">
    <property type="entry name" value="N-reg_PII/ATP_PRibTrfase_C"/>
</dbReference>
<protein>
    <submittedName>
        <fullName evidence="8">Uncharacterized membrane-anchored protein YitT (DUF2179 family)</fullName>
    </submittedName>
</protein>
<evidence type="ECO:0000256" key="6">
    <source>
        <dbReference type="SAM" id="Phobius"/>
    </source>
</evidence>
<keyword evidence="4 6" id="KW-1133">Transmembrane helix</keyword>
<dbReference type="EMBL" id="JBEPMK010000006">
    <property type="protein sequence ID" value="MET3645110.1"/>
    <property type="molecule type" value="Genomic_DNA"/>
</dbReference>
<dbReference type="PIRSF" id="PIRSF006483">
    <property type="entry name" value="Membrane_protein_YitT"/>
    <property type="match status" value="1"/>
</dbReference>
<dbReference type="PANTHER" id="PTHR33545">
    <property type="entry name" value="UPF0750 MEMBRANE PROTEIN YITT-RELATED"/>
    <property type="match status" value="1"/>
</dbReference>
<evidence type="ECO:0000256" key="4">
    <source>
        <dbReference type="ARBA" id="ARBA00022989"/>
    </source>
</evidence>
<keyword evidence="9" id="KW-1185">Reference proteome</keyword>
<name>A0ABV2JP21_9STRE</name>
<keyword evidence="3 6" id="KW-0812">Transmembrane</keyword>
<dbReference type="Gene3D" id="3.30.70.120">
    <property type="match status" value="1"/>
</dbReference>
<dbReference type="Proteomes" id="UP001549055">
    <property type="component" value="Unassembled WGS sequence"/>
</dbReference>
<dbReference type="Pfam" id="PF10035">
    <property type="entry name" value="DUF2179"/>
    <property type="match status" value="1"/>
</dbReference>
<keyword evidence="5 6" id="KW-0472">Membrane</keyword>
<evidence type="ECO:0000256" key="5">
    <source>
        <dbReference type="ARBA" id="ARBA00023136"/>
    </source>
</evidence>